<dbReference type="HOGENOM" id="CLU_093169_0_0_9"/>
<proteinExistence type="predicted"/>
<sequence length="236" mass="26128">MTGGEARRAHDPNTTTKVRTERGAQPEEKKDFRIRIDALIKEAEAANAVTVEKAKTQPLFSVPQTLSEYDTAIIGTPLASQEQCVDYLLSVNPYPEISVTPRELVAYYYEEGEREGIRPDVAFAQALKETGFFRYGGTVTPDQNNYCGLGTTSAEVKGAYFATSQIGVRAHIQHLLAYASTREPITPVVDPRYSLVRGVYGTNTLGNWQDLNGRWAVPGDSYGQSILSMFRAILRK</sequence>
<feature type="compositionally biased region" description="Basic and acidic residues" evidence="1">
    <location>
        <begin position="18"/>
        <end position="28"/>
    </location>
</feature>
<organism evidence="3 4">
    <name type="scientific">Centipeda periodontii DSM 2778</name>
    <dbReference type="NCBI Taxonomy" id="888060"/>
    <lineage>
        <taxon>Bacteria</taxon>
        <taxon>Bacillati</taxon>
        <taxon>Bacillota</taxon>
        <taxon>Negativicutes</taxon>
        <taxon>Selenomonadales</taxon>
        <taxon>Selenomonadaceae</taxon>
        <taxon>Centipeda</taxon>
    </lineage>
</organism>
<gene>
    <name evidence="3" type="ORF">HMPREF9081_0992</name>
</gene>
<dbReference type="Pfam" id="PF01832">
    <property type="entry name" value="Glucosaminidase"/>
    <property type="match status" value="1"/>
</dbReference>
<feature type="compositionally biased region" description="Basic and acidic residues" evidence="1">
    <location>
        <begin position="1"/>
        <end position="11"/>
    </location>
</feature>
<protein>
    <submittedName>
        <fullName evidence="3">Cell wall hydrolase/autolysin</fullName>
    </submittedName>
</protein>
<evidence type="ECO:0000313" key="3">
    <source>
        <dbReference type="EMBL" id="EGK60612.1"/>
    </source>
</evidence>
<feature type="region of interest" description="Disordered" evidence="1">
    <location>
        <begin position="1"/>
        <end position="28"/>
    </location>
</feature>
<feature type="domain" description="Mannosyl-glycoprotein endo-beta-N-acetylglucosamidase-like" evidence="2">
    <location>
        <begin position="107"/>
        <end position="201"/>
    </location>
</feature>
<accession>F5RL26</accession>
<keyword evidence="3" id="KW-0378">Hydrolase</keyword>
<dbReference type="AlphaFoldDB" id="F5RL26"/>
<dbReference type="Proteomes" id="UP000004067">
    <property type="component" value="Unassembled WGS sequence"/>
</dbReference>
<reference evidence="3 4" key="1">
    <citation type="submission" date="2011-04" db="EMBL/GenBank/DDBJ databases">
        <authorList>
            <person name="Muzny D."/>
            <person name="Qin X."/>
            <person name="Deng J."/>
            <person name="Jiang H."/>
            <person name="Liu Y."/>
            <person name="Qu J."/>
            <person name="Song X.-Z."/>
            <person name="Zhang L."/>
            <person name="Thornton R."/>
            <person name="Coyle M."/>
            <person name="Francisco L."/>
            <person name="Jackson L."/>
            <person name="Javaid M."/>
            <person name="Korchina V."/>
            <person name="Kovar C."/>
            <person name="Mata R."/>
            <person name="Mathew T."/>
            <person name="Ngo R."/>
            <person name="Nguyen L."/>
            <person name="Nguyen N."/>
            <person name="Okwuonu G."/>
            <person name="Ongeri F."/>
            <person name="Pham C."/>
            <person name="Simmons D."/>
            <person name="Wilczek-Boney K."/>
            <person name="Hale W."/>
            <person name="Jakkamsetti A."/>
            <person name="Pham P."/>
            <person name="Ruth R."/>
            <person name="San Lucas F."/>
            <person name="Warren J."/>
            <person name="Zhang J."/>
            <person name="Zhao Z."/>
            <person name="Zhou C."/>
            <person name="Zhu D."/>
            <person name="Lee S."/>
            <person name="Bess C."/>
            <person name="Blankenburg K."/>
            <person name="Forbes L."/>
            <person name="Fu Q."/>
            <person name="Gubbala S."/>
            <person name="Hirani K."/>
            <person name="Jayaseelan J.C."/>
            <person name="Lara F."/>
            <person name="Munidasa M."/>
            <person name="Palculict T."/>
            <person name="Patil S."/>
            <person name="Pu L.-L."/>
            <person name="Saada N."/>
            <person name="Tang L."/>
            <person name="Weissenberger G."/>
            <person name="Zhu Y."/>
            <person name="Hemphill L."/>
            <person name="Shang Y."/>
            <person name="Youmans B."/>
            <person name="Ayvaz T."/>
            <person name="Ross M."/>
            <person name="Santibanez J."/>
            <person name="Aqrawi P."/>
            <person name="Gross S."/>
            <person name="Joshi V."/>
            <person name="Fowler G."/>
            <person name="Nazareth L."/>
            <person name="Reid J."/>
            <person name="Worley K."/>
            <person name="Petrosino J."/>
            <person name="Highlander S."/>
            <person name="Gibbs R."/>
        </authorList>
    </citation>
    <scope>NUCLEOTIDE SEQUENCE [LARGE SCALE GENOMIC DNA]</scope>
    <source>
        <strain evidence="3 4">DSM 2778</strain>
    </source>
</reference>
<dbReference type="STRING" id="888060.HMPREF9081_0992"/>
<dbReference type="EMBL" id="AFHQ01000029">
    <property type="protein sequence ID" value="EGK60612.1"/>
    <property type="molecule type" value="Genomic_DNA"/>
</dbReference>
<dbReference type="GO" id="GO:0004040">
    <property type="term" value="F:amidase activity"/>
    <property type="evidence" value="ECO:0007669"/>
    <property type="project" value="InterPro"/>
</dbReference>
<comment type="caution">
    <text evidence="3">The sequence shown here is derived from an EMBL/GenBank/DDBJ whole genome shotgun (WGS) entry which is preliminary data.</text>
</comment>
<evidence type="ECO:0000256" key="1">
    <source>
        <dbReference type="SAM" id="MobiDB-lite"/>
    </source>
</evidence>
<keyword evidence="4" id="KW-1185">Reference proteome</keyword>
<dbReference type="InterPro" id="IPR002901">
    <property type="entry name" value="MGlyc_endo_b_GlcNAc-like_dom"/>
</dbReference>
<evidence type="ECO:0000259" key="2">
    <source>
        <dbReference type="Pfam" id="PF01832"/>
    </source>
</evidence>
<name>F5RL26_9FIRM</name>
<dbReference type="eggNOG" id="COG0457">
    <property type="taxonomic scope" value="Bacteria"/>
</dbReference>
<evidence type="ECO:0000313" key="4">
    <source>
        <dbReference type="Proteomes" id="UP000004067"/>
    </source>
</evidence>